<gene>
    <name evidence="3" type="ORF">SCMU_07270</name>
</gene>
<evidence type="ECO:0000256" key="2">
    <source>
        <dbReference type="SAM" id="Phobius"/>
    </source>
</evidence>
<evidence type="ECO:0000256" key="1">
    <source>
        <dbReference type="SAM" id="MobiDB-lite"/>
    </source>
</evidence>
<keyword evidence="2" id="KW-0472">Membrane</keyword>
<protein>
    <submittedName>
        <fullName evidence="3">Uncharacterized protein</fullName>
    </submittedName>
</protein>
<evidence type="ECO:0000313" key="4">
    <source>
        <dbReference type="Proteomes" id="UP001319861"/>
    </source>
</evidence>
<feature type="region of interest" description="Disordered" evidence="1">
    <location>
        <begin position="38"/>
        <end position="70"/>
    </location>
</feature>
<feature type="compositionally biased region" description="Low complexity" evidence="1">
    <location>
        <begin position="58"/>
        <end position="70"/>
    </location>
</feature>
<keyword evidence="2" id="KW-0812">Transmembrane</keyword>
<dbReference type="Proteomes" id="UP001319861">
    <property type="component" value="Chromosome"/>
</dbReference>
<keyword evidence="4" id="KW-1185">Reference proteome</keyword>
<dbReference type="EMBL" id="AP024525">
    <property type="protein sequence ID" value="BCT74885.1"/>
    <property type="molecule type" value="Genomic_DNA"/>
</dbReference>
<accession>A0ABN6FEB7</accession>
<reference evidence="3 4" key="1">
    <citation type="journal article" date="2021" name="J. Biosci. Bioeng.">
        <title>Identification and characterization of a chc gene cluster responsible for the aromatization pathway of cyclohexanecarboxylate degradation in Sinomonas cyclohexanicum ATCC 51369.</title>
        <authorList>
            <person name="Yamamoto T."/>
            <person name="Hasegawa Y."/>
            <person name="Lau P.C.K."/>
            <person name="Iwaki H."/>
        </authorList>
    </citation>
    <scope>NUCLEOTIDE SEQUENCE [LARGE SCALE GENOMIC DNA]</scope>
    <source>
        <strain evidence="3 4">ATCC 51369</strain>
    </source>
</reference>
<feature type="compositionally biased region" description="Low complexity" evidence="1">
    <location>
        <begin position="264"/>
        <end position="277"/>
    </location>
</feature>
<feature type="region of interest" description="Disordered" evidence="1">
    <location>
        <begin position="231"/>
        <end position="288"/>
    </location>
</feature>
<name>A0ABN6FEB7_SINCY</name>
<keyword evidence="2" id="KW-1133">Transmembrane helix</keyword>
<organism evidence="3 4">
    <name type="scientific">Sinomonas cyclohexanicum</name>
    <name type="common">Corynebacterium cyclohexanicum</name>
    <dbReference type="NCBI Taxonomy" id="322009"/>
    <lineage>
        <taxon>Bacteria</taxon>
        <taxon>Bacillati</taxon>
        <taxon>Actinomycetota</taxon>
        <taxon>Actinomycetes</taxon>
        <taxon>Micrococcales</taxon>
        <taxon>Micrococcaceae</taxon>
        <taxon>Sinomonas</taxon>
    </lineage>
</organism>
<evidence type="ECO:0000313" key="3">
    <source>
        <dbReference type="EMBL" id="BCT74885.1"/>
    </source>
</evidence>
<sequence length="324" mass="31837">MSLLAPPIARRLAMLAALVGAVGLFLSAVLVQDAGPAAASPAVPSASDPATPTPSPAPSSKAPAAAPRAAQVSLERADCDTARLVARTDAGVTLAHRVADESGQVAASGTFVGSADLTIPLSTGHDYTASVADPASGAPLASSAPASLRDACTVSVAPDAPGFVDPCGAERDVVQVPRVIGVDYRAGGTVLAPGANVATGTVTVVAVARPGYALVGPAQWTHTFTVDPCLAAPEPPAPAQAAAPHDQGLAIPSPPGIQSEQSVPPNATAAAPGAAGPPREDPAVRADTQPAVQASVGAPGPLAWGIMIALALTGGVVFWLKTRH</sequence>
<feature type="transmembrane region" description="Helical" evidence="2">
    <location>
        <begin position="302"/>
        <end position="320"/>
    </location>
</feature>
<proteinExistence type="predicted"/>
<feature type="compositionally biased region" description="Low complexity" evidence="1">
    <location>
        <begin position="38"/>
        <end position="50"/>
    </location>
</feature>